<protein>
    <submittedName>
        <fullName evidence="1">Uncharacterized protein</fullName>
    </submittedName>
</protein>
<evidence type="ECO:0000313" key="1">
    <source>
        <dbReference type="EMBL" id="STP08850.1"/>
    </source>
</evidence>
<proteinExistence type="predicted"/>
<accession>A0A377JM36</accession>
<evidence type="ECO:0000313" key="2">
    <source>
        <dbReference type="Proteomes" id="UP000255335"/>
    </source>
</evidence>
<dbReference type="Proteomes" id="UP000255335">
    <property type="component" value="Unassembled WGS sequence"/>
</dbReference>
<organism evidence="1 2">
    <name type="scientific">Helicobacter cinaedi</name>
    <dbReference type="NCBI Taxonomy" id="213"/>
    <lineage>
        <taxon>Bacteria</taxon>
        <taxon>Pseudomonadati</taxon>
        <taxon>Campylobacterota</taxon>
        <taxon>Epsilonproteobacteria</taxon>
        <taxon>Campylobacterales</taxon>
        <taxon>Helicobacteraceae</taxon>
        <taxon>Helicobacter</taxon>
    </lineage>
</organism>
<gene>
    <name evidence="1" type="ORF">NCTC12221_00273</name>
</gene>
<dbReference type="AlphaFoldDB" id="A0A377JM36"/>
<dbReference type="RefSeq" id="WP_115025666.1">
    <property type="nucleotide sequence ID" value="NZ_UGHZ01000001.1"/>
</dbReference>
<sequence length="156" mass="17646">MNKIPACVTQIFKQNGCVLLELQCSFGTLHSLILEPCEFSSNDKVIATFKENEIIPFYSTPHTQHALLSRLNTFEAQITDIQTSGFFMRLSLMPIAQNTLDSTRSQDFTLTAPCIESQNITPIYALFPSLAPIEISHNQPCKWHIPSSHILLEKYM</sequence>
<reference evidence="1 2" key="1">
    <citation type="submission" date="2018-06" db="EMBL/GenBank/DDBJ databases">
        <authorList>
            <consortium name="Pathogen Informatics"/>
            <person name="Doyle S."/>
        </authorList>
    </citation>
    <scope>NUCLEOTIDE SEQUENCE [LARGE SCALE GENOMIC DNA]</scope>
    <source>
        <strain evidence="1 2">NCTC12221</strain>
    </source>
</reference>
<name>A0A377JM36_9HELI</name>
<dbReference type="EMBL" id="UGHZ01000001">
    <property type="protein sequence ID" value="STP08850.1"/>
    <property type="molecule type" value="Genomic_DNA"/>
</dbReference>